<comment type="caution">
    <text evidence="1">The sequence shown here is derived from an EMBL/GenBank/DDBJ whole genome shotgun (WGS) entry which is preliminary data.</text>
</comment>
<protein>
    <submittedName>
        <fullName evidence="1">Uncharacterized protein</fullName>
    </submittedName>
</protein>
<keyword evidence="2" id="KW-1185">Reference proteome</keyword>
<evidence type="ECO:0000313" key="1">
    <source>
        <dbReference type="EMBL" id="KAJ9060831.1"/>
    </source>
</evidence>
<accession>A0ACC2SFA4</accession>
<organism evidence="1 2">
    <name type="scientific">Entomophthora muscae</name>
    <dbReference type="NCBI Taxonomy" id="34485"/>
    <lineage>
        <taxon>Eukaryota</taxon>
        <taxon>Fungi</taxon>
        <taxon>Fungi incertae sedis</taxon>
        <taxon>Zoopagomycota</taxon>
        <taxon>Entomophthoromycotina</taxon>
        <taxon>Entomophthoromycetes</taxon>
        <taxon>Entomophthorales</taxon>
        <taxon>Entomophthoraceae</taxon>
        <taxon>Entomophthora</taxon>
    </lineage>
</organism>
<sequence>MSYFNRNKINQMLPGLNTVIQDQSGSVSGEFSVSGNSQPVDPSASTAQEYAYQLLEGRS</sequence>
<dbReference type="EMBL" id="QTSX02005128">
    <property type="protein sequence ID" value="KAJ9060831.1"/>
    <property type="molecule type" value="Genomic_DNA"/>
</dbReference>
<dbReference type="Proteomes" id="UP001165960">
    <property type="component" value="Unassembled WGS sequence"/>
</dbReference>
<gene>
    <name evidence="1" type="ORF">DSO57_1026681</name>
</gene>
<reference evidence="1" key="1">
    <citation type="submission" date="2022-04" db="EMBL/GenBank/DDBJ databases">
        <title>Genome of the entomopathogenic fungus Entomophthora muscae.</title>
        <authorList>
            <person name="Elya C."/>
            <person name="Lovett B.R."/>
            <person name="Lee E."/>
            <person name="Macias A.M."/>
            <person name="Hajek A.E."/>
            <person name="De Bivort B.L."/>
            <person name="Kasson M.T."/>
            <person name="De Fine Licht H.H."/>
            <person name="Stajich J.E."/>
        </authorList>
    </citation>
    <scope>NUCLEOTIDE SEQUENCE</scope>
    <source>
        <strain evidence="1">Berkeley</strain>
    </source>
</reference>
<name>A0ACC2SFA4_9FUNG</name>
<proteinExistence type="predicted"/>
<evidence type="ECO:0000313" key="2">
    <source>
        <dbReference type="Proteomes" id="UP001165960"/>
    </source>
</evidence>